<dbReference type="EMBL" id="RWGY01000031">
    <property type="protein sequence ID" value="TVU15790.1"/>
    <property type="molecule type" value="Genomic_DNA"/>
</dbReference>
<evidence type="ECO:0000256" key="1">
    <source>
        <dbReference type="ARBA" id="ARBA00001946"/>
    </source>
</evidence>
<comment type="caution">
    <text evidence="7">The sequence shown here is derived from an EMBL/GenBank/DDBJ whole genome shotgun (WGS) entry which is preliminary data.</text>
</comment>
<dbReference type="SFLD" id="SFLDG01014">
    <property type="entry name" value="Terpene_Cyclase_Like_1_N-term"/>
    <property type="match status" value="1"/>
</dbReference>
<dbReference type="InterPro" id="IPR050148">
    <property type="entry name" value="Terpene_synthase-like"/>
</dbReference>
<proteinExistence type="inferred from homology"/>
<dbReference type="InterPro" id="IPR008930">
    <property type="entry name" value="Terpenoid_cyclase/PrenylTrfase"/>
</dbReference>
<comment type="cofactor">
    <cofactor evidence="1">
        <name>Mg(2+)</name>
        <dbReference type="ChEBI" id="CHEBI:18420"/>
    </cofactor>
</comment>
<feature type="non-terminal residue" evidence="7">
    <location>
        <position position="281"/>
    </location>
</feature>
<dbReference type="Pfam" id="PF01397">
    <property type="entry name" value="Terpene_synth"/>
    <property type="match status" value="1"/>
</dbReference>
<dbReference type="GO" id="GO:0010333">
    <property type="term" value="F:terpene synthase activity"/>
    <property type="evidence" value="ECO:0007669"/>
    <property type="project" value="InterPro"/>
</dbReference>
<name>A0A5J9TWM6_9POAL</name>
<evidence type="ECO:0000256" key="2">
    <source>
        <dbReference type="ARBA" id="ARBA00006333"/>
    </source>
</evidence>
<reference evidence="7 8" key="1">
    <citation type="journal article" date="2019" name="Sci. Rep.">
        <title>A high-quality genome of Eragrostis curvula grass provides insights into Poaceae evolution and supports new strategies to enhance forage quality.</title>
        <authorList>
            <person name="Carballo J."/>
            <person name="Santos B.A.C.M."/>
            <person name="Zappacosta D."/>
            <person name="Garbus I."/>
            <person name="Selva J.P."/>
            <person name="Gallo C.A."/>
            <person name="Diaz A."/>
            <person name="Albertini E."/>
            <person name="Caccamo M."/>
            <person name="Echenique V."/>
        </authorList>
    </citation>
    <scope>NUCLEOTIDE SEQUENCE [LARGE SCALE GENOMIC DNA]</scope>
    <source>
        <strain evidence="8">cv. Victoria</strain>
        <tissue evidence="7">Leaf</tissue>
    </source>
</reference>
<dbReference type="FunFam" id="1.50.10.160:FF:000002">
    <property type="entry name" value="cis-abienol synthase, chloroplastic"/>
    <property type="match status" value="1"/>
</dbReference>
<feature type="domain" description="Terpene synthase N-terminal" evidence="6">
    <location>
        <begin position="194"/>
        <end position="281"/>
    </location>
</feature>
<keyword evidence="8" id="KW-1185">Reference proteome</keyword>
<evidence type="ECO:0000256" key="4">
    <source>
        <dbReference type="ARBA" id="ARBA00022842"/>
    </source>
</evidence>
<keyword evidence="5" id="KW-0456">Lyase</keyword>
<comment type="similarity">
    <text evidence="2">Belongs to the terpene synthase family.</text>
</comment>
<dbReference type="AlphaFoldDB" id="A0A5J9TWM6"/>
<organism evidence="7 8">
    <name type="scientific">Eragrostis curvula</name>
    <name type="common">weeping love grass</name>
    <dbReference type="NCBI Taxonomy" id="38414"/>
    <lineage>
        <taxon>Eukaryota</taxon>
        <taxon>Viridiplantae</taxon>
        <taxon>Streptophyta</taxon>
        <taxon>Embryophyta</taxon>
        <taxon>Tracheophyta</taxon>
        <taxon>Spermatophyta</taxon>
        <taxon>Magnoliopsida</taxon>
        <taxon>Liliopsida</taxon>
        <taxon>Poales</taxon>
        <taxon>Poaceae</taxon>
        <taxon>PACMAD clade</taxon>
        <taxon>Chloridoideae</taxon>
        <taxon>Eragrostideae</taxon>
        <taxon>Eragrostidinae</taxon>
        <taxon>Eragrostis</taxon>
    </lineage>
</organism>
<keyword evidence="3" id="KW-0479">Metal-binding</keyword>
<dbReference type="Gene3D" id="1.50.10.160">
    <property type="match status" value="1"/>
</dbReference>
<gene>
    <name evidence="7" type="ORF">EJB05_39328</name>
</gene>
<dbReference type="SUPFAM" id="SSF48239">
    <property type="entry name" value="Terpenoid cyclases/Protein prenyltransferases"/>
    <property type="match status" value="1"/>
</dbReference>
<evidence type="ECO:0000256" key="5">
    <source>
        <dbReference type="ARBA" id="ARBA00023239"/>
    </source>
</evidence>
<sequence length="281" mass="30865">MRNVCRVPQQHTRVLEDRIREQLVGAAPLSPSSYDTAWVAMVPARGSPQAPRFPRCVEWIVQNQHGDGSWGLIGRLPDPALGKDALSSTMACVLALATWGIGDEHVRKGLRFIGDNLSFVTDDRCDTPVGFNIIFPGMVGLGISMGLELPLSEADIDTIHQLRDVEMRRCAGSTASGRKAFMAYVAEGLGDLHDWDRAMPYQRRNGSFFNSPSTTAAAAIHNYDDRALHYLDSLASKFGSSVPTAYPLNVYPQLCMVDTLEKMGISNDFASEINNILNMAY</sequence>
<evidence type="ECO:0000313" key="8">
    <source>
        <dbReference type="Proteomes" id="UP000324897"/>
    </source>
</evidence>
<evidence type="ECO:0000313" key="7">
    <source>
        <dbReference type="EMBL" id="TVU15790.1"/>
    </source>
</evidence>
<dbReference type="PANTHER" id="PTHR31739">
    <property type="entry name" value="ENT-COPALYL DIPHOSPHATE SYNTHASE, CHLOROPLASTIC"/>
    <property type="match status" value="1"/>
</dbReference>
<dbReference type="Gramene" id="TVU15790">
    <property type="protein sequence ID" value="TVU15790"/>
    <property type="gene ID" value="EJB05_39328"/>
</dbReference>
<keyword evidence="4" id="KW-0460">Magnesium</keyword>
<dbReference type="GO" id="GO:0016102">
    <property type="term" value="P:diterpenoid biosynthetic process"/>
    <property type="evidence" value="ECO:0007669"/>
    <property type="project" value="TreeGrafter"/>
</dbReference>
<dbReference type="Gene3D" id="1.50.10.130">
    <property type="entry name" value="Terpene synthase, N-terminal domain"/>
    <property type="match status" value="1"/>
</dbReference>
<dbReference type="InterPro" id="IPR001906">
    <property type="entry name" value="Terpene_synth_N"/>
</dbReference>
<feature type="non-terminal residue" evidence="7">
    <location>
        <position position="1"/>
    </location>
</feature>
<evidence type="ECO:0000259" key="6">
    <source>
        <dbReference type="Pfam" id="PF01397"/>
    </source>
</evidence>
<accession>A0A5J9TWM6</accession>
<dbReference type="OrthoDB" id="2343925at2759"/>
<dbReference type="Proteomes" id="UP000324897">
    <property type="component" value="Unassembled WGS sequence"/>
</dbReference>
<dbReference type="PANTHER" id="PTHR31739:SF17">
    <property type="entry name" value="ENT-SANDARACOPIMARA-8(14),15-DIENE SYNTHASE, CHLOROPLASTIC"/>
    <property type="match status" value="1"/>
</dbReference>
<protein>
    <recommendedName>
        <fullName evidence="6">Terpene synthase N-terminal domain-containing protein</fullName>
    </recommendedName>
</protein>
<dbReference type="InterPro" id="IPR036965">
    <property type="entry name" value="Terpene_synth_N_sf"/>
</dbReference>
<evidence type="ECO:0000256" key="3">
    <source>
        <dbReference type="ARBA" id="ARBA00022723"/>
    </source>
</evidence>
<dbReference type="GO" id="GO:0000287">
    <property type="term" value="F:magnesium ion binding"/>
    <property type="evidence" value="ECO:0007669"/>
    <property type="project" value="TreeGrafter"/>
</dbReference>